<dbReference type="PATRIC" id="fig|1365253.3.peg.2975"/>
<dbReference type="Proteomes" id="UP000076587">
    <property type="component" value="Unassembled WGS sequence"/>
</dbReference>
<dbReference type="InterPro" id="IPR004089">
    <property type="entry name" value="MCPsignal_dom"/>
</dbReference>
<evidence type="ECO:0000256" key="1">
    <source>
        <dbReference type="ARBA" id="ARBA00004370"/>
    </source>
</evidence>
<evidence type="ECO:0000256" key="4">
    <source>
        <dbReference type="SAM" id="Phobius"/>
    </source>
</evidence>
<evidence type="ECO:0000259" key="5">
    <source>
        <dbReference type="PROSITE" id="PS50111"/>
    </source>
</evidence>
<dbReference type="GO" id="GO:0006935">
    <property type="term" value="P:chemotaxis"/>
    <property type="evidence" value="ECO:0007669"/>
    <property type="project" value="UniProtKB-ARBA"/>
</dbReference>
<dbReference type="PROSITE" id="PS50111">
    <property type="entry name" value="CHEMOTAXIS_TRANSDUC_2"/>
    <property type="match status" value="1"/>
</dbReference>
<dbReference type="AlphaFoldDB" id="A0A167BE38"/>
<keyword evidence="4" id="KW-1133">Transmembrane helix</keyword>
<evidence type="ECO:0000256" key="3">
    <source>
        <dbReference type="PROSITE-ProRule" id="PRU00284"/>
    </source>
</evidence>
<evidence type="ECO:0000313" key="7">
    <source>
        <dbReference type="Proteomes" id="UP000076587"/>
    </source>
</evidence>
<keyword evidence="4" id="KW-0472">Membrane</keyword>
<evidence type="ECO:0000256" key="2">
    <source>
        <dbReference type="ARBA" id="ARBA00023224"/>
    </source>
</evidence>
<dbReference type="PANTHER" id="PTHR32089:SF112">
    <property type="entry name" value="LYSOZYME-LIKE PROTEIN-RELATED"/>
    <property type="match status" value="1"/>
</dbReference>
<protein>
    <recommendedName>
        <fullName evidence="5">Methyl-accepting transducer domain-containing protein</fullName>
    </recommendedName>
</protein>
<comment type="caution">
    <text evidence="6">The sequence shown here is derived from an EMBL/GenBank/DDBJ whole genome shotgun (WGS) entry which is preliminary data.</text>
</comment>
<reference evidence="6 7" key="1">
    <citation type="submission" date="2013-07" db="EMBL/GenBank/DDBJ databases">
        <title>Comparative Genomic and Metabolomic Analysis of Twelve Strains of Pseudoalteromonas luteoviolacea.</title>
        <authorList>
            <person name="Vynne N.G."/>
            <person name="Mansson M."/>
            <person name="Gram L."/>
        </authorList>
    </citation>
    <scope>NUCLEOTIDE SEQUENCE [LARGE SCALE GENOMIC DNA]</scope>
    <source>
        <strain evidence="6 7">NCIMB 1942</strain>
    </source>
</reference>
<dbReference type="Pfam" id="PF00015">
    <property type="entry name" value="MCPsignal"/>
    <property type="match status" value="1"/>
</dbReference>
<feature type="domain" description="Methyl-accepting transducer" evidence="5">
    <location>
        <begin position="97"/>
        <end position="249"/>
    </location>
</feature>
<organism evidence="6 7">
    <name type="scientific">Pseudoalteromonas luteoviolacea NCIMB 1942</name>
    <dbReference type="NCBI Taxonomy" id="1365253"/>
    <lineage>
        <taxon>Bacteria</taxon>
        <taxon>Pseudomonadati</taxon>
        <taxon>Pseudomonadota</taxon>
        <taxon>Gammaproteobacteria</taxon>
        <taxon>Alteromonadales</taxon>
        <taxon>Pseudoalteromonadaceae</taxon>
        <taxon>Pseudoalteromonas</taxon>
    </lineage>
</organism>
<dbReference type="PANTHER" id="PTHR32089">
    <property type="entry name" value="METHYL-ACCEPTING CHEMOTAXIS PROTEIN MCPB"/>
    <property type="match status" value="1"/>
</dbReference>
<sequence length="381" mass="42480">MLLFVSYTMPIFTLVTGLFFIESLIVTIVVSAVCLLGLILQKTALSNKENEKNEHNADAVNSAFEPQQHQEDDLACLEQLSSVIIPQLIAQVTTARDQTKTSIVNMSGEFSQLVTNISETLERTNSQDGNSLQEVSETSRDKLNGVLEYIEQTNDSQAQMTETIKDLVLKSNELQTMSIDVSKIAEQTNLLALNASIEAARAGENGRGFAVVADEVRSLANSSGETGVRIGQLIESIANAMRTSMDMMNAELEKKQSLTEKYRTEINQVVDEWLELSQQVEAQAAELHTSNLDIREKVSQILVDLQFQDRVDQIQDSVTIALNLMIEEIDQFITSRRECKKAKFNHQRISKELRKTAATNEQRDILSKNGGDDTVDDLTFL</sequence>
<keyword evidence="4" id="KW-0812">Transmembrane</keyword>
<dbReference type="SMART" id="SM00283">
    <property type="entry name" value="MA"/>
    <property type="match status" value="1"/>
</dbReference>
<dbReference type="SUPFAM" id="SSF58104">
    <property type="entry name" value="Methyl-accepting chemotaxis protein (MCP) signaling domain"/>
    <property type="match status" value="1"/>
</dbReference>
<dbReference type="GO" id="GO:0016020">
    <property type="term" value="C:membrane"/>
    <property type="evidence" value="ECO:0007669"/>
    <property type="project" value="UniProtKB-SubCell"/>
</dbReference>
<dbReference type="Gene3D" id="1.10.287.950">
    <property type="entry name" value="Methyl-accepting chemotaxis protein"/>
    <property type="match status" value="1"/>
</dbReference>
<comment type="subcellular location">
    <subcellularLocation>
        <location evidence="1">Membrane</location>
    </subcellularLocation>
</comment>
<keyword evidence="2 3" id="KW-0807">Transducer</keyword>
<evidence type="ECO:0000313" key="6">
    <source>
        <dbReference type="EMBL" id="KZN46431.1"/>
    </source>
</evidence>
<accession>A0A167BE38</accession>
<dbReference type="EMBL" id="AUXT01000170">
    <property type="protein sequence ID" value="KZN46431.1"/>
    <property type="molecule type" value="Genomic_DNA"/>
</dbReference>
<gene>
    <name evidence="6" type="ORF">N482_12275</name>
</gene>
<name>A0A167BE38_9GAMM</name>
<proteinExistence type="predicted"/>
<feature type="transmembrane region" description="Helical" evidence="4">
    <location>
        <begin position="12"/>
        <end position="40"/>
    </location>
</feature>
<dbReference type="OrthoDB" id="3288815at2"/>
<dbReference type="GO" id="GO:0007165">
    <property type="term" value="P:signal transduction"/>
    <property type="evidence" value="ECO:0007669"/>
    <property type="project" value="UniProtKB-KW"/>
</dbReference>